<accession>A0A0R3TI45</accession>
<evidence type="ECO:0000313" key="2">
    <source>
        <dbReference type="Proteomes" id="UP000278807"/>
    </source>
</evidence>
<keyword evidence="2" id="KW-1185">Reference proteome</keyword>
<reference evidence="3" key="1">
    <citation type="submission" date="2017-02" db="UniProtKB">
        <authorList>
            <consortium name="WormBaseParasite"/>
        </authorList>
    </citation>
    <scope>IDENTIFICATION</scope>
</reference>
<proteinExistence type="predicted"/>
<dbReference type="WBParaSite" id="HNAJ_0000673601-mRNA-1">
    <property type="protein sequence ID" value="HNAJ_0000673601-mRNA-1"/>
    <property type="gene ID" value="HNAJ_0000673601"/>
</dbReference>
<name>A0A0R3TI45_RODNA</name>
<dbReference type="Proteomes" id="UP000278807">
    <property type="component" value="Unassembled WGS sequence"/>
</dbReference>
<dbReference type="AlphaFoldDB" id="A0A0R3TI45"/>
<protein>
    <submittedName>
        <fullName evidence="1 3">Uncharacterized protein</fullName>
    </submittedName>
</protein>
<reference evidence="1 2" key="2">
    <citation type="submission" date="2018-11" db="EMBL/GenBank/DDBJ databases">
        <authorList>
            <consortium name="Pathogen Informatics"/>
        </authorList>
    </citation>
    <scope>NUCLEOTIDE SEQUENCE [LARGE SCALE GENOMIC DNA]</scope>
</reference>
<evidence type="ECO:0000313" key="3">
    <source>
        <dbReference type="WBParaSite" id="HNAJ_0000673601-mRNA-1"/>
    </source>
</evidence>
<organism evidence="3">
    <name type="scientific">Rodentolepis nana</name>
    <name type="common">Dwarf tapeworm</name>
    <name type="synonym">Hymenolepis nana</name>
    <dbReference type="NCBI Taxonomy" id="102285"/>
    <lineage>
        <taxon>Eukaryota</taxon>
        <taxon>Metazoa</taxon>
        <taxon>Spiralia</taxon>
        <taxon>Lophotrochozoa</taxon>
        <taxon>Platyhelminthes</taxon>
        <taxon>Cestoda</taxon>
        <taxon>Eucestoda</taxon>
        <taxon>Cyclophyllidea</taxon>
        <taxon>Hymenolepididae</taxon>
        <taxon>Rodentolepis</taxon>
    </lineage>
</organism>
<sequence length="144" mass="16315">MGRKKRRKWNQWKQRNQWGNDNQFYVEDIGVADMLWAHSQARSLESLHVRVPSPFHSQHIAQFTMFIASCREGIETCCAAGEASGSTDTSVVSVSKQISLFLLDQHQALGSGELLEVEDFNHVVEAHHLLHCFHISSTPNSRSI</sequence>
<evidence type="ECO:0000313" key="1">
    <source>
        <dbReference type="EMBL" id="VDO02592.1"/>
    </source>
</evidence>
<gene>
    <name evidence="1" type="ORF">HNAJ_LOCUS6732</name>
</gene>
<dbReference type="EMBL" id="UZAE01008142">
    <property type="protein sequence ID" value="VDO02592.1"/>
    <property type="molecule type" value="Genomic_DNA"/>
</dbReference>